<gene>
    <name evidence="2" type="ORF">TCON_0899</name>
</gene>
<protein>
    <recommendedName>
        <fullName evidence="4">NADH dehydrogenase subunit 6</fullName>
    </recommendedName>
</protein>
<organism evidence="2 3">
    <name type="scientific">Astathelohania contejeani</name>
    <dbReference type="NCBI Taxonomy" id="164912"/>
    <lineage>
        <taxon>Eukaryota</taxon>
        <taxon>Fungi</taxon>
        <taxon>Fungi incertae sedis</taxon>
        <taxon>Microsporidia</taxon>
        <taxon>Astathelohaniidae</taxon>
        <taxon>Astathelohania</taxon>
    </lineage>
</organism>
<sequence length="106" mass="12249">MAEISKITLLTLLPITAIVTSIFAMLSIFYNNYYTTPLVTKILVILTLLVIIVITYLHRRIKYRTRLYFGMLGLHILVFILCISPFSICNVDKEEIVRKIIADNKK</sequence>
<feature type="transmembrane region" description="Helical" evidence="1">
    <location>
        <begin position="36"/>
        <end position="57"/>
    </location>
</feature>
<proteinExistence type="predicted"/>
<keyword evidence="3" id="KW-1185">Reference proteome</keyword>
<feature type="transmembrane region" description="Helical" evidence="1">
    <location>
        <begin position="7"/>
        <end position="30"/>
    </location>
</feature>
<evidence type="ECO:0000256" key="1">
    <source>
        <dbReference type="SAM" id="Phobius"/>
    </source>
</evidence>
<name>A0ABQ7I0F4_9MICR</name>
<feature type="transmembrane region" description="Helical" evidence="1">
    <location>
        <begin position="69"/>
        <end position="88"/>
    </location>
</feature>
<dbReference type="EMBL" id="SBIQ01000042">
    <property type="protein sequence ID" value="KAF7683895.1"/>
    <property type="molecule type" value="Genomic_DNA"/>
</dbReference>
<evidence type="ECO:0000313" key="2">
    <source>
        <dbReference type="EMBL" id="KAF7683895.1"/>
    </source>
</evidence>
<keyword evidence="1" id="KW-1133">Transmembrane helix</keyword>
<reference evidence="2 3" key="1">
    <citation type="submission" date="2019-01" db="EMBL/GenBank/DDBJ databases">
        <title>Genomes sequencing and comparative genomics of infectious freshwater microsporidia, Cucumispora dikerogammari and Thelohania contejeani.</title>
        <authorList>
            <person name="Cormier A."/>
            <person name="Giraud I."/>
            <person name="Wattier R."/>
            <person name="Teixeira M."/>
            <person name="Grandjean F."/>
            <person name="Rigaud T."/>
            <person name="Cordaux R."/>
        </authorList>
    </citation>
    <scope>NUCLEOTIDE SEQUENCE [LARGE SCALE GENOMIC DNA]</scope>
    <source>
        <strain evidence="2">T1</strain>
        <tissue evidence="2">Spores</tissue>
    </source>
</reference>
<keyword evidence="1" id="KW-0812">Transmembrane</keyword>
<evidence type="ECO:0008006" key="4">
    <source>
        <dbReference type="Google" id="ProtNLM"/>
    </source>
</evidence>
<keyword evidence="1" id="KW-0472">Membrane</keyword>
<comment type="caution">
    <text evidence="2">The sequence shown here is derived from an EMBL/GenBank/DDBJ whole genome shotgun (WGS) entry which is preliminary data.</text>
</comment>
<evidence type="ECO:0000313" key="3">
    <source>
        <dbReference type="Proteomes" id="UP001516464"/>
    </source>
</evidence>
<accession>A0ABQ7I0F4</accession>
<dbReference type="Proteomes" id="UP001516464">
    <property type="component" value="Unassembled WGS sequence"/>
</dbReference>